<dbReference type="InterPro" id="IPR040442">
    <property type="entry name" value="Pyrv_kinase-like_dom_sf"/>
</dbReference>
<organism evidence="4 5">
    <name type="scientific">Aspergillus lentulus</name>
    <dbReference type="NCBI Taxonomy" id="293939"/>
    <lineage>
        <taxon>Eukaryota</taxon>
        <taxon>Fungi</taxon>
        <taxon>Dikarya</taxon>
        <taxon>Ascomycota</taxon>
        <taxon>Pezizomycotina</taxon>
        <taxon>Eurotiomycetes</taxon>
        <taxon>Eurotiomycetidae</taxon>
        <taxon>Eurotiales</taxon>
        <taxon>Aspergillaceae</taxon>
        <taxon>Aspergillus</taxon>
        <taxon>Aspergillus subgen. Fumigati</taxon>
    </lineage>
</organism>
<dbReference type="GO" id="GO:0016832">
    <property type="term" value="F:aldehyde-lyase activity"/>
    <property type="evidence" value="ECO:0007669"/>
    <property type="project" value="TreeGrafter"/>
</dbReference>
<gene>
    <name evidence="4" type="ORF">ALT_7355</name>
</gene>
<comment type="caution">
    <text evidence="4">The sequence shown here is derived from an EMBL/GenBank/DDBJ whole genome shotgun (WGS) entry which is preliminary data.</text>
</comment>
<name>A0AAN4PPY4_ASPLE</name>
<keyword evidence="1" id="KW-0479">Metal-binding</keyword>
<evidence type="ECO:0000259" key="3">
    <source>
        <dbReference type="Pfam" id="PF03328"/>
    </source>
</evidence>
<accession>A0AAN4PPY4</accession>
<evidence type="ECO:0000313" key="5">
    <source>
        <dbReference type="Proteomes" id="UP000051487"/>
    </source>
</evidence>
<dbReference type="Pfam" id="PF03328">
    <property type="entry name" value="HpcH_HpaI"/>
    <property type="match status" value="1"/>
</dbReference>
<dbReference type="Gene3D" id="3.20.20.60">
    <property type="entry name" value="Phosphoenolpyruvate-binding domains"/>
    <property type="match status" value="1"/>
</dbReference>
<dbReference type="InterPro" id="IPR046670">
    <property type="entry name" value="DUF6540"/>
</dbReference>
<dbReference type="PANTHER" id="PTHR30502:SF8">
    <property type="entry name" value="SYNTHASE, PUTATIVE-RELATED"/>
    <property type="match status" value="1"/>
</dbReference>
<dbReference type="InterPro" id="IPR005000">
    <property type="entry name" value="Aldolase/citrate-lyase_domain"/>
</dbReference>
<proteinExistence type="predicted"/>
<evidence type="ECO:0000256" key="1">
    <source>
        <dbReference type="ARBA" id="ARBA00022723"/>
    </source>
</evidence>
<dbReference type="SUPFAM" id="SSF51621">
    <property type="entry name" value="Phosphoenolpyruvate/pyruvate domain"/>
    <property type="match status" value="1"/>
</dbReference>
<sequence>MAPRTIYLLSLRQAASQRAHFAIFVPSAINPREGSLINVVGAPMTGFSHQFERGYDPDIAQEDYEMWPIGEVDSSHIVDWPDDVRAIHIDPRGDMEVAACQVPAPGISEDFMAPVNDCRRLSNMEDYRAASLFQPSNLAKALEDTMNPSSGRPSHLLGTIVSIPHTISARTLAVLGYDFVMIDTQHTPIEAENLVRLIQTVSLASEGRTIPICRVPSAQSHLLTYALDAGAGGIIFPHIDTPEQAAEAVSKCRYAYSDGDRSLAPAVLVPGVTDVAPPGSSHERVADKNIAVIIQIESPLALENADAIAAVPGVNGLMLGAGDLRVALRCPPRLVGDPEDPKILDAIDRLVKVSRRHQKPLAVVTCKVSGTSRTWLKDFQLLMLTSDYLSVVKGHKEDLARMIETLAEQCLDYQFGQAPLYYGNFHGSLKLMKR</sequence>
<keyword evidence="2" id="KW-0456">Lyase</keyword>
<dbReference type="InterPro" id="IPR050251">
    <property type="entry name" value="HpcH-HpaI_aldolase"/>
</dbReference>
<dbReference type="PANTHER" id="PTHR30502">
    <property type="entry name" value="2-KETO-3-DEOXY-L-RHAMNONATE ALDOLASE"/>
    <property type="match status" value="1"/>
</dbReference>
<protein>
    <recommendedName>
        <fullName evidence="3">HpcH/HpaI aldolase/citrate lyase domain-containing protein</fullName>
    </recommendedName>
</protein>
<feature type="domain" description="HpcH/HpaI aldolase/citrate lyase" evidence="3">
    <location>
        <begin position="167"/>
        <end position="358"/>
    </location>
</feature>
<dbReference type="EMBL" id="BCLY01000013">
    <property type="protein sequence ID" value="GAQ10034.1"/>
    <property type="molecule type" value="Genomic_DNA"/>
</dbReference>
<dbReference type="AlphaFoldDB" id="A0AAN4PPY4"/>
<dbReference type="Pfam" id="PF20174">
    <property type="entry name" value="DUF6540"/>
    <property type="match status" value="1"/>
</dbReference>
<dbReference type="GO" id="GO:0046872">
    <property type="term" value="F:metal ion binding"/>
    <property type="evidence" value="ECO:0007669"/>
    <property type="project" value="UniProtKB-KW"/>
</dbReference>
<dbReference type="FunFam" id="3.20.20.60:FF:000056">
    <property type="entry name" value="Macrophomate synthase, putative"/>
    <property type="match status" value="1"/>
</dbReference>
<dbReference type="GO" id="GO:0005737">
    <property type="term" value="C:cytoplasm"/>
    <property type="evidence" value="ECO:0007669"/>
    <property type="project" value="TreeGrafter"/>
</dbReference>
<evidence type="ECO:0000313" key="4">
    <source>
        <dbReference type="EMBL" id="GAQ10034.1"/>
    </source>
</evidence>
<dbReference type="InterPro" id="IPR015813">
    <property type="entry name" value="Pyrv/PenolPyrv_kinase-like_dom"/>
</dbReference>
<dbReference type="Proteomes" id="UP000051487">
    <property type="component" value="Unassembled WGS sequence"/>
</dbReference>
<reference evidence="4 5" key="1">
    <citation type="submission" date="2015-11" db="EMBL/GenBank/DDBJ databases">
        <title>Aspergillus lentulus strain IFM 54703T.</title>
        <authorList>
            <person name="Kusuya Y."/>
            <person name="Sakai K."/>
            <person name="Kamei K."/>
            <person name="Takahashi H."/>
            <person name="Yaguchi T."/>
        </authorList>
    </citation>
    <scope>NUCLEOTIDE SEQUENCE [LARGE SCALE GENOMIC DNA]</scope>
    <source>
        <strain evidence="4 5">IFM 54703</strain>
    </source>
</reference>
<evidence type="ECO:0000256" key="2">
    <source>
        <dbReference type="ARBA" id="ARBA00023239"/>
    </source>
</evidence>